<dbReference type="Pfam" id="PF00582">
    <property type="entry name" value="Usp"/>
    <property type="match status" value="1"/>
</dbReference>
<evidence type="ECO:0000313" key="3">
    <source>
        <dbReference type="EMBL" id="RAG83332.1"/>
    </source>
</evidence>
<keyword evidence="4" id="KW-1185">Reference proteome</keyword>
<sequence length="132" mass="14202">MVPKPSSWTGADHHRRKGQRAVSQAHSQQARAVPWQPVLVGYDGSTSSGRALAWAAGLARRIHQPLLVAYISAAPTPYVAAMVDPVGQEAALLDWVRKEMAEALPVTVLAGGRHARHLSDRRHRIRAGPPGG</sequence>
<organism evidence="3 4">
    <name type="scientific">Streptacidiphilus pinicola</name>
    <dbReference type="NCBI Taxonomy" id="2219663"/>
    <lineage>
        <taxon>Bacteria</taxon>
        <taxon>Bacillati</taxon>
        <taxon>Actinomycetota</taxon>
        <taxon>Actinomycetes</taxon>
        <taxon>Kitasatosporales</taxon>
        <taxon>Streptomycetaceae</taxon>
        <taxon>Streptacidiphilus</taxon>
    </lineage>
</organism>
<evidence type="ECO:0000256" key="1">
    <source>
        <dbReference type="SAM" id="MobiDB-lite"/>
    </source>
</evidence>
<proteinExistence type="predicted"/>
<feature type="domain" description="UspA" evidence="2">
    <location>
        <begin position="36"/>
        <end position="103"/>
    </location>
</feature>
<evidence type="ECO:0000259" key="2">
    <source>
        <dbReference type="Pfam" id="PF00582"/>
    </source>
</evidence>
<dbReference type="SUPFAM" id="SSF52402">
    <property type="entry name" value="Adenine nucleotide alpha hydrolases-like"/>
    <property type="match status" value="1"/>
</dbReference>
<dbReference type="Proteomes" id="UP000248889">
    <property type="component" value="Unassembled WGS sequence"/>
</dbReference>
<dbReference type="AlphaFoldDB" id="A0A2X0IEA1"/>
<protein>
    <recommendedName>
        <fullName evidence="2">UspA domain-containing protein</fullName>
    </recommendedName>
</protein>
<dbReference type="InterPro" id="IPR014729">
    <property type="entry name" value="Rossmann-like_a/b/a_fold"/>
</dbReference>
<reference evidence="3 4" key="1">
    <citation type="submission" date="2018-06" db="EMBL/GenBank/DDBJ databases">
        <title>Streptacidiphilus pinicola sp. nov., isolated from pine grove soil.</title>
        <authorList>
            <person name="Roh S.G."/>
            <person name="Park S."/>
            <person name="Kim M.-K."/>
            <person name="Yun B.-R."/>
            <person name="Park J."/>
            <person name="Kim M.J."/>
            <person name="Kim Y.S."/>
            <person name="Kim S.B."/>
        </authorList>
    </citation>
    <scope>NUCLEOTIDE SEQUENCE [LARGE SCALE GENOMIC DNA]</scope>
    <source>
        <strain evidence="3 4">MMS16-CNU450</strain>
    </source>
</reference>
<gene>
    <name evidence="3" type="ORF">DN069_22695</name>
</gene>
<dbReference type="EMBL" id="QKYN01000089">
    <property type="protein sequence ID" value="RAG83332.1"/>
    <property type="molecule type" value="Genomic_DNA"/>
</dbReference>
<evidence type="ECO:0000313" key="4">
    <source>
        <dbReference type="Proteomes" id="UP000248889"/>
    </source>
</evidence>
<dbReference type="Gene3D" id="3.40.50.620">
    <property type="entry name" value="HUPs"/>
    <property type="match status" value="1"/>
</dbReference>
<comment type="caution">
    <text evidence="3">The sequence shown here is derived from an EMBL/GenBank/DDBJ whole genome shotgun (WGS) entry which is preliminary data.</text>
</comment>
<accession>A0A2X0IEA1</accession>
<feature type="region of interest" description="Disordered" evidence="1">
    <location>
        <begin position="1"/>
        <end position="29"/>
    </location>
</feature>
<dbReference type="InterPro" id="IPR006016">
    <property type="entry name" value="UspA"/>
</dbReference>
<name>A0A2X0IEA1_9ACTN</name>